<name>A0A8C8X5I8_PANLE</name>
<evidence type="ECO:0000313" key="3">
    <source>
        <dbReference type="Proteomes" id="UP000694399"/>
    </source>
</evidence>
<proteinExistence type="predicted"/>
<organism evidence="2 3">
    <name type="scientific">Panthera leo</name>
    <name type="common">Lion</name>
    <dbReference type="NCBI Taxonomy" id="9689"/>
    <lineage>
        <taxon>Eukaryota</taxon>
        <taxon>Metazoa</taxon>
        <taxon>Chordata</taxon>
        <taxon>Craniata</taxon>
        <taxon>Vertebrata</taxon>
        <taxon>Euteleostomi</taxon>
        <taxon>Mammalia</taxon>
        <taxon>Eutheria</taxon>
        <taxon>Laurasiatheria</taxon>
        <taxon>Carnivora</taxon>
        <taxon>Feliformia</taxon>
        <taxon>Felidae</taxon>
        <taxon>Pantherinae</taxon>
        <taxon>Panthera</taxon>
    </lineage>
</organism>
<accession>A0A8C8X5I8</accession>
<dbReference type="OMA" id="VRCTMVS"/>
<dbReference type="Proteomes" id="UP000694399">
    <property type="component" value="Unassembled WGS sequence"/>
</dbReference>
<feature type="transmembrane region" description="Helical" evidence="1">
    <location>
        <begin position="156"/>
        <end position="174"/>
    </location>
</feature>
<reference evidence="2" key="1">
    <citation type="submission" date="2025-08" db="UniProtKB">
        <authorList>
            <consortium name="Ensembl"/>
        </authorList>
    </citation>
    <scope>IDENTIFICATION</scope>
</reference>
<dbReference type="GeneTree" id="ENSGT00390000010849"/>
<protein>
    <submittedName>
        <fullName evidence="2">Uncharacterized protein</fullName>
    </submittedName>
</protein>
<evidence type="ECO:0000313" key="2">
    <source>
        <dbReference type="Ensembl" id="ENSPLOP00000013307.1"/>
    </source>
</evidence>
<reference evidence="2" key="2">
    <citation type="submission" date="2025-09" db="UniProtKB">
        <authorList>
            <consortium name="Ensembl"/>
        </authorList>
    </citation>
    <scope>IDENTIFICATION</scope>
</reference>
<keyword evidence="1" id="KW-1133">Transmembrane helix</keyword>
<dbReference type="Ensembl" id="ENSPLOT00000014765.1">
    <property type="protein sequence ID" value="ENSPLOP00000013307.1"/>
    <property type="gene ID" value="ENSPLOG00000009770.1"/>
</dbReference>
<keyword evidence="1" id="KW-0472">Membrane</keyword>
<evidence type="ECO:0000256" key="1">
    <source>
        <dbReference type="SAM" id="Phobius"/>
    </source>
</evidence>
<keyword evidence="1" id="KW-0812">Transmembrane</keyword>
<keyword evidence="3" id="KW-1185">Reference proteome</keyword>
<dbReference type="AlphaFoldDB" id="A0A8C8X5I8"/>
<sequence>MAKVVGQHTHQHTHPEVLGIHVQLVTVQLAELSKGALEVVDVFQAITEGVQHLLAMGLHLSVAHNGISRGQVPKGLKEPLSPGVDNQQPEGIHSLSLGLPCNLDTNLPRASPPTSSTFTLLHRPLTRPFSSALRNDMLSVCVVASEHSCVRSKCKLVLSLLFLLCPGLILPSLLP</sequence>